<dbReference type="PROSITE" id="PS00640">
    <property type="entry name" value="THIOL_PROTEASE_ASN"/>
    <property type="match status" value="1"/>
</dbReference>
<dbReference type="CDD" id="cd02248">
    <property type="entry name" value="Peptidase_C1A"/>
    <property type="match status" value="1"/>
</dbReference>
<evidence type="ECO:0000313" key="10">
    <source>
        <dbReference type="Proteomes" id="UP000005408"/>
    </source>
</evidence>
<dbReference type="Pfam" id="PF00112">
    <property type="entry name" value="Peptidase_C1"/>
    <property type="match status" value="1"/>
</dbReference>
<feature type="domain" description="Cathepsin propeptide inhibitor" evidence="8">
    <location>
        <begin position="89"/>
        <end position="147"/>
    </location>
</feature>
<dbReference type="GO" id="GO:0008234">
    <property type="term" value="F:cysteine-type peptidase activity"/>
    <property type="evidence" value="ECO:0007669"/>
    <property type="project" value="UniProtKB-KW"/>
</dbReference>
<evidence type="ECO:0000256" key="4">
    <source>
        <dbReference type="ARBA" id="ARBA00022807"/>
    </source>
</evidence>
<name>A0A8W8P329_MAGGI</name>
<sequence>MDTFNIQIWNNDIEKYKSTETADRIALLSSANNPKLDSKSIFVNEDIFLHESHFHRSFLPVKMLRLALVAAVIVQALALPFDLTLDNEWELFKVAYKKNYGEEESNRRQIWEDNVRLIEKHNLEEDRGVHTYRLGMNEYGDMTNEEFARVMNGLIVHNKTSTNLFEPTMDPQDLPDSVDWRAKGYVTEIKNQGQCGSCWAFSTTGSLEGQHFKSTNKLVSLSEQNLMDCSKKQGNKGCQGGLMDNAFKYIEENKGIDTEQSYPYRAKNGKCHFKASDVGATETSHKDIQEGSESDLQQAAATIGPISVGIDASHSSFQLYRSGVYNEPRCSSKRLDHGVLVVGYGSEGSKDYWIVKNSWGKSWGMEGYIQMSRNKKNQCGIATNACYPVV</sequence>
<dbReference type="SMART" id="SM00848">
    <property type="entry name" value="Inhibitor_I29"/>
    <property type="match status" value="1"/>
</dbReference>
<evidence type="ECO:0000256" key="1">
    <source>
        <dbReference type="ARBA" id="ARBA00008455"/>
    </source>
</evidence>
<dbReference type="InterPro" id="IPR000169">
    <property type="entry name" value="Pept_cys_AS"/>
</dbReference>
<dbReference type="AlphaFoldDB" id="A0A8W8P329"/>
<dbReference type="InterPro" id="IPR013128">
    <property type="entry name" value="Peptidase_C1A"/>
</dbReference>
<dbReference type="SMART" id="SM00645">
    <property type="entry name" value="Pept_C1"/>
    <property type="match status" value="1"/>
</dbReference>
<accession>A0A8W8P329</accession>
<dbReference type="InterPro" id="IPR038765">
    <property type="entry name" value="Papain-like_cys_pep_sf"/>
</dbReference>
<dbReference type="InterPro" id="IPR000668">
    <property type="entry name" value="Peptidase_C1A_C"/>
</dbReference>
<evidence type="ECO:0000256" key="2">
    <source>
        <dbReference type="ARBA" id="ARBA00022670"/>
    </source>
</evidence>
<evidence type="ECO:0000256" key="3">
    <source>
        <dbReference type="ARBA" id="ARBA00022801"/>
    </source>
</evidence>
<keyword evidence="3" id="KW-0378">Hydrolase</keyword>
<dbReference type="GO" id="GO:0006508">
    <property type="term" value="P:proteolysis"/>
    <property type="evidence" value="ECO:0007669"/>
    <property type="project" value="UniProtKB-KW"/>
</dbReference>
<keyword evidence="4" id="KW-0788">Thiol protease</keyword>
<dbReference type="Proteomes" id="UP000005408">
    <property type="component" value="Unassembled WGS sequence"/>
</dbReference>
<dbReference type="SUPFAM" id="SSF54001">
    <property type="entry name" value="Cysteine proteinases"/>
    <property type="match status" value="1"/>
</dbReference>
<dbReference type="InterPro" id="IPR039417">
    <property type="entry name" value="Peptidase_C1A_papain-like"/>
</dbReference>
<comment type="similarity">
    <text evidence="1">Belongs to the peptidase C1 family.</text>
</comment>
<keyword evidence="2" id="KW-0645">Protease</keyword>
<evidence type="ECO:0000259" key="7">
    <source>
        <dbReference type="SMART" id="SM00645"/>
    </source>
</evidence>
<dbReference type="PANTHER" id="PTHR12411">
    <property type="entry name" value="CYSTEINE PROTEASE FAMILY C1-RELATED"/>
    <property type="match status" value="1"/>
</dbReference>
<dbReference type="FunFam" id="3.90.70.10:FF:000006">
    <property type="entry name" value="Cathepsin S"/>
    <property type="match status" value="1"/>
</dbReference>
<dbReference type="InterPro" id="IPR013201">
    <property type="entry name" value="Prot_inhib_I29"/>
</dbReference>
<keyword evidence="5" id="KW-0865">Zymogen</keyword>
<dbReference type="EnsemblMetazoa" id="G9704.12">
    <property type="protein sequence ID" value="G9704.12:cds"/>
    <property type="gene ID" value="G9704"/>
</dbReference>
<keyword evidence="6" id="KW-1015">Disulfide bond</keyword>
<feature type="domain" description="Peptidase C1A papain C-terminal" evidence="7">
    <location>
        <begin position="174"/>
        <end position="389"/>
    </location>
</feature>
<reference evidence="9" key="1">
    <citation type="submission" date="2022-08" db="UniProtKB">
        <authorList>
            <consortium name="EnsemblMetazoa"/>
        </authorList>
    </citation>
    <scope>IDENTIFICATION</scope>
    <source>
        <strain evidence="9">05x7-T-G4-1.051#20</strain>
    </source>
</reference>
<protein>
    <recommendedName>
        <fullName evidence="11">Cathepsin L</fullName>
    </recommendedName>
</protein>
<organism evidence="9 10">
    <name type="scientific">Magallana gigas</name>
    <name type="common">Pacific oyster</name>
    <name type="synonym">Crassostrea gigas</name>
    <dbReference type="NCBI Taxonomy" id="29159"/>
    <lineage>
        <taxon>Eukaryota</taxon>
        <taxon>Metazoa</taxon>
        <taxon>Spiralia</taxon>
        <taxon>Lophotrochozoa</taxon>
        <taxon>Mollusca</taxon>
        <taxon>Bivalvia</taxon>
        <taxon>Autobranchia</taxon>
        <taxon>Pteriomorphia</taxon>
        <taxon>Ostreida</taxon>
        <taxon>Ostreoidea</taxon>
        <taxon>Ostreidae</taxon>
        <taxon>Magallana</taxon>
    </lineage>
</organism>
<evidence type="ECO:0008006" key="11">
    <source>
        <dbReference type="Google" id="ProtNLM"/>
    </source>
</evidence>
<proteinExistence type="inferred from homology"/>
<evidence type="ECO:0000256" key="5">
    <source>
        <dbReference type="ARBA" id="ARBA00023145"/>
    </source>
</evidence>
<keyword evidence="10" id="KW-1185">Reference proteome</keyword>
<dbReference type="PROSITE" id="PS00639">
    <property type="entry name" value="THIOL_PROTEASE_HIS"/>
    <property type="match status" value="1"/>
</dbReference>
<dbReference type="PROSITE" id="PS00139">
    <property type="entry name" value="THIOL_PROTEASE_CYS"/>
    <property type="match status" value="1"/>
</dbReference>
<dbReference type="PRINTS" id="PR00705">
    <property type="entry name" value="PAPAIN"/>
</dbReference>
<evidence type="ECO:0000259" key="8">
    <source>
        <dbReference type="SMART" id="SM00848"/>
    </source>
</evidence>
<dbReference type="Pfam" id="PF08246">
    <property type="entry name" value="Inhibitor_I29"/>
    <property type="match status" value="1"/>
</dbReference>
<evidence type="ECO:0000256" key="6">
    <source>
        <dbReference type="ARBA" id="ARBA00023157"/>
    </source>
</evidence>
<dbReference type="Gene3D" id="3.90.70.10">
    <property type="entry name" value="Cysteine proteinases"/>
    <property type="match status" value="1"/>
</dbReference>
<evidence type="ECO:0000313" key="9">
    <source>
        <dbReference type="EnsemblMetazoa" id="G9704.12:cds"/>
    </source>
</evidence>
<dbReference type="InterPro" id="IPR025661">
    <property type="entry name" value="Pept_asp_AS"/>
</dbReference>
<dbReference type="InterPro" id="IPR025660">
    <property type="entry name" value="Pept_his_AS"/>
</dbReference>